<evidence type="ECO:0000256" key="2">
    <source>
        <dbReference type="ARBA" id="ARBA00008770"/>
    </source>
</evidence>
<comment type="caution">
    <text evidence="5">The sequence shown here is derived from an EMBL/GenBank/DDBJ whole genome shotgun (WGS) entry which is preliminary data.</text>
</comment>
<dbReference type="GO" id="GO:0046872">
    <property type="term" value="F:metal ion binding"/>
    <property type="evidence" value="ECO:0007669"/>
    <property type="project" value="UniProtKB-KW"/>
</dbReference>
<comment type="pathway">
    <text evidence="1 4">Glycan biosynthesis; trehalose biosynthesis.</text>
</comment>
<dbReference type="InterPro" id="IPR006379">
    <property type="entry name" value="HAD-SF_hydro_IIB"/>
</dbReference>
<dbReference type="GO" id="GO:0005992">
    <property type="term" value="P:trehalose biosynthetic process"/>
    <property type="evidence" value="ECO:0007669"/>
    <property type="project" value="InterPro"/>
</dbReference>
<keyword evidence="4" id="KW-0460">Magnesium</keyword>
<organism evidence="5 6">
    <name type="scientific">Phenylobacterium glaciei</name>
    <dbReference type="NCBI Taxonomy" id="2803784"/>
    <lineage>
        <taxon>Bacteria</taxon>
        <taxon>Pseudomonadati</taxon>
        <taxon>Pseudomonadota</taxon>
        <taxon>Alphaproteobacteria</taxon>
        <taxon>Caulobacterales</taxon>
        <taxon>Caulobacteraceae</taxon>
        <taxon>Phenylobacterium</taxon>
    </lineage>
</organism>
<reference evidence="5" key="1">
    <citation type="submission" date="2021-04" db="EMBL/GenBank/DDBJ databases">
        <title>Draft genome assembly of strain Phenylobacterium sp. 20VBR1 using MiniION and Illumina platforms.</title>
        <authorList>
            <person name="Thomas F.A."/>
            <person name="Krishnan K.P."/>
            <person name="Sinha R.K."/>
        </authorList>
    </citation>
    <scope>NUCLEOTIDE SEQUENCE</scope>
    <source>
        <strain evidence="5">20VBR1</strain>
    </source>
</reference>
<dbReference type="RefSeq" id="WP_215338073.1">
    <property type="nucleotide sequence ID" value="NZ_JAGSGD010000001.1"/>
</dbReference>
<dbReference type="Gene3D" id="3.40.50.1000">
    <property type="entry name" value="HAD superfamily/HAD-like"/>
    <property type="match status" value="1"/>
</dbReference>
<dbReference type="PANTHER" id="PTHR43768">
    <property type="entry name" value="TREHALOSE 6-PHOSPHATE PHOSPHATASE"/>
    <property type="match status" value="1"/>
</dbReference>
<comment type="similarity">
    <text evidence="2 4">Belongs to the trehalose phosphatase family.</text>
</comment>
<protein>
    <recommendedName>
        <fullName evidence="4">Trehalose 6-phosphate phosphatase</fullName>
        <ecNumber evidence="4">3.1.3.12</ecNumber>
    </recommendedName>
</protein>
<dbReference type="NCBIfam" id="TIGR00685">
    <property type="entry name" value="T6PP"/>
    <property type="match status" value="1"/>
</dbReference>
<dbReference type="EC" id="3.1.3.12" evidence="4"/>
<dbReference type="InterPro" id="IPR036412">
    <property type="entry name" value="HAD-like_sf"/>
</dbReference>
<dbReference type="SUPFAM" id="SSF56784">
    <property type="entry name" value="HAD-like"/>
    <property type="match status" value="1"/>
</dbReference>
<accession>A0A941CX42</accession>
<dbReference type="Pfam" id="PF02358">
    <property type="entry name" value="Trehalose_PPase"/>
    <property type="match status" value="1"/>
</dbReference>
<comment type="catalytic activity">
    <reaction evidence="4">
        <text>alpha,alpha-trehalose 6-phosphate + H2O = alpha,alpha-trehalose + phosphate</text>
        <dbReference type="Rhea" id="RHEA:23420"/>
        <dbReference type="ChEBI" id="CHEBI:15377"/>
        <dbReference type="ChEBI" id="CHEBI:16551"/>
        <dbReference type="ChEBI" id="CHEBI:43474"/>
        <dbReference type="ChEBI" id="CHEBI:58429"/>
        <dbReference type="EC" id="3.1.3.12"/>
    </reaction>
</comment>
<dbReference type="NCBIfam" id="TIGR01484">
    <property type="entry name" value="HAD-SF-IIB"/>
    <property type="match status" value="1"/>
</dbReference>
<gene>
    <name evidence="5" type="primary">otsB</name>
    <name evidence="5" type="ORF">JKL49_02340</name>
</gene>
<keyword evidence="3 4" id="KW-0378">Hydrolase</keyword>
<evidence type="ECO:0000313" key="6">
    <source>
        <dbReference type="Proteomes" id="UP000622580"/>
    </source>
</evidence>
<dbReference type="Proteomes" id="UP000622580">
    <property type="component" value="Unassembled WGS sequence"/>
</dbReference>
<evidence type="ECO:0000313" key="5">
    <source>
        <dbReference type="EMBL" id="MBR7618215.1"/>
    </source>
</evidence>
<sequence>MTVTELDIPADAAPAPLALAKAALFLDLDGTLAPIVARPQDVVADPRRTGILESLMRGLEGRLAVVSGRTLCDIDRILEGRVPAVAAVHGLVRRGADGVVTQTEPHPALPEAVAALRLFAAGHPGMIVEDKGLSATLHYRGDPQHAQVARREAERIAARTGLMLQPGDMVAELRTPGPTKGDSVEAFLAHAPFAGATPIFLGDDLTDEDGFAAAERLGGYGVLVGRKRATAARLRLDDVEAALSWLEAAR</sequence>
<evidence type="ECO:0000256" key="4">
    <source>
        <dbReference type="RuleBase" id="RU361117"/>
    </source>
</evidence>
<keyword evidence="4" id="KW-0479">Metal-binding</keyword>
<dbReference type="Gene3D" id="3.30.70.1020">
    <property type="entry name" value="Trehalose-6-phosphate phosphatase related protein, domain 2"/>
    <property type="match status" value="1"/>
</dbReference>
<comment type="function">
    <text evidence="4">Removes the phosphate from trehalose 6-phosphate to produce free trehalose.</text>
</comment>
<evidence type="ECO:0000256" key="1">
    <source>
        <dbReference type="ARBA" id="ARBA00005199"/>
    </source>
</evidence>
<proteinExistence type="inferred from homology"/>
<dbReference type="PANTHER" id="PTHR43768:SF3">
    <property type="entry name" value="TREHALOSE 6-PHOSPHATE PHOSPHATASE"/>
    <property type="match status" value="1"/>
</dbReference>
<dbReference type="InterPro" id="IPR003337">
    <property type="entry name" value="Trehalose_PPase"/>
</dbReference>
<keyword evidence="6" id="KW-1185">Reference proteome</keyword>
<name>A0A941CX42_9CAUL</name>
<comment type="cofactor">
    <cofactor evidence="4">
        <name>Mg(2+)</name>
        <dbReference type="ChEBI" id="CHEBI:18420"/>
    </cofactor>
</comment>
<dbReference type="InterPro" id="IPR023214">
    <property type="entry name" value="HAD_sf"/>
</dbReference>
<dbReference type="GO" id="GO:0004805">
    <property type="term" value="F:trehalose-phosphatase activity"/>
    <property type="evidence" value="ECO:0007669"/>
    <property type="project" value="UniProtKB-EC"/>
</dbReference>
<dbReference type="InterPro" id="IPR044651">
    <property type="entry name" value="OTSB-like"/>
</dbReference>
<dbReference type="EMBL" id="JAGSGD010000001">
    <property type="protein sequence ID" value="MBR7618215.1"/>
    <property type="molecule type" value="Genomic_DNA"/>
</dbReference>
<dbReference type="AlphaFoldDB" id="A0A941CX42"/>
<evidence type="ECO:0000256" key="3">
    <source>
        <dbReference type="ARBA" id="ARBA00022801"/>
    </source>
</evidence>